<comment type="subcellular location">
    <subcellularLocation>
        <location evidence="1">Cell membrane</location>
        <topology evidence="1">Multi-pass membrane protein</topology>
    </subcellularLocation>
</comment>
<dbReference type="Pfam" id="PF03591">
    <property type="entry name" value="AzlC"/>
    <property type="match status" value="1"/>
</dbReference>
<evidence type="ECO:0000256" key="6">
    <source>
        <dbReference type="ARBA" id="ARBA00022989"/>
    </source>
</evidence>
<sequence length="237" mass="24903">MTRTADRSAFLRGAKDGAPFILVIVPFAILFGVVATEAGLDLAQTMVMTVAVIAGAAQFAAVQQMVDGAPVFMVLATSLAVNLRMAMYSATMVPYLGAAPWWKRAVVAYFLVDQSAVLSADTFEREASRSLAWKLGYFFGVILPIAPLWYAGTLFGALVGGRIPEAFALDFAMPITFLAMIAPMIKTLPHLAAAVTSVILALLLSGLPFGSGLLVAAVMALIVGAGVEVAMERRATA</sequence>
<reference evidence="9 10" key="1">
    <citation type="submission" date="2021-05" db="EMBL/GenBank/DDBJ databases">
        <title>Culturable bacteria isolated from Daya Bay.</title>
        <authorList>
            <person name="Zheng W."/>
            <person name="Yu S."/>
            <person name="Huang Y."/>
        </authorList>
    </citation>
    <scope>NUCLEOTIDE SEQUENCE [LARGE SCALE GENOMIC DNA]</scope>
    <source>
        <strain evidence="9 10">DP4N28-5</strain>
    </source>
</reference>
<dbReference type="RefSeq" id="WP_218390377.1">
    <property type="nucleotide sequence ID" value="NZ_JAHUZE010000001.1"/>
</dbReference>
<evidence type="ECO:0000256" key="3">
    <source>
        <dbReference type="ARBA" id="ARBA00022448"/>
    </source>
</evidence>
<comment type="caution">
    <text evidence="9">The sequence shown here is derived from an EMBL/GenBank/DDBJ whole genome shotgun (WGS) entry which is preliminary data.</text>
</comment>
<keyword evidence="10" id="KW-1185">Reference proteome</keyword>
<evidence type="ECO:0000313" key="10">
    <source>
        <dbReference type="Proteomes" id="UP000756530"/>
    </source>
</evidence>
<evidence type="ECO:0000256" key="1">
    <source>
        <dbReference type="ARBA" id="ARBA00004651"/>
    </source>
</evidence>
<evidence type="ECO:0000256" key="7">
    <source>
        <dbReference type="ARBA" id="ARBA00023136"/>
    </source>
</evidence>
<keyword evidence="7 8" id="KW-0472">Membrane</keyword>
<feature type="transmembrane region" description="Helical" evidence="8">
    <location>
        <begin position="166"/>
        <end position="184"/>
    </location>
</feature>
<accession>A0ABS6SYR2</accession>
<dbReference type="EMBL" id="JAHUZE010000001">
    <property type="protein sequence ID" value="MBV7377491.1"/>
    <property type="molecule type" value="Genomic_DNA"/>
</dbReference>
<feature type="transmembrane region" description="Helical" evidence="8">
    <location>
        <begin position="69"/>
        <end position="89"/>
    </location>
</feature>
<evidence type="ECO:0000256" key="5">
    <source>
        <dbReference type="ARBA" id="ARBA00022692"/>
    </source>
</evidence>
<evidence type="ECO:0000313" key="9">
    <source>
        <dbReference type="EMBL" id="MBV7377491.1"/>
    </source>
</evidence>
<keyword evidence="6 8" id="KW-1133">Transmembrane helix</keyword>
<organism evidence="9 10">
    <name type="scientific">Maritimibacter dapengensis</name>
    <dbReference type="NCBI Taxonomy" id="2836868"/>
    <lineage>
        <taxon>Bacteria</taxon>
        <taxon>Pseudomonadati</taxon>
        <taxon>Pseudomonadota</taxon>
        <taxon>Alphaproteobacteria</taxon>
        <taxon>Rhodobacterales</taxon>
        <taxon>Roseobacteraceae</taxon>
        <taxon>Maritimibacter</taxon>
    </lineage>
</organism>
<feature type="transmembrane region" description="Helical" evidence="8">
    <location>
        <begin position="20"/>
        <end position="36"/>
    </location>
</feature>
<evidence type="ECO:0000256" key="8">
    <source>
        <dbReference type="SAM" id="Phobius"/>
    </source>
</evidence>
<dbReference type="PANTHER" id="PTHR34979">
    <property type="entry name" value="INNER MEMBRANE PROTEIN YGAZ"/>
    <property type="match status" value="1"/>
</dbReference>
<keyword evidence="4" id="KW-1003">Cell membrane</keyword>
<proteinExistence type="inferred from homology"/>
<feature type="transmembrane region" description="Helical" evidence="8">
    <location>
        <begin position="135"/>
        <end position="160"/>
    </location>
</feature>
<keyword evidence="5 8" id="KW-0812">Transmembrane</keyword>
<comment type="similarity">
    <text evidence="2">Belongs to the AzlC family.</text>
</comment>
<dbReference type="Proteomes" id="UP000756530">
    <property type="component" value="Unassembled WGS sequence"/>
</dbReference>
<evidence type="ECO:0000256" key="4">
    <source>
        <dbReference type="ARBA" id="ARBA00022475"/>
    </source>
</evidence>
<protein>
    <submittedName>
        <fullName evidence="9">AzlC family ABC transporter permease</fullName>
    </submittedName>
</protein>
<gene>
    <name evidence="9" type="ORF">KJP28_01035</name>
</gene>
<keyword evidence="3" id="KW-0813">Transport</keyword>
<name>A0ABS6SYR2_9RHOB</name>
<dbReference type="InterPro" id="IPR011606">
    <property type="entry name" value="Brnchd-chn_aa_trnsp_permease"/>
</dbReference>
<dbReference type="PANTHER" id="PTHR34979:SF1">
    <property type="entry name" value="INNER MEMBRANE PROTEIN YGAZ"/>
    <property type="match status" value="1"/>
</dbReference>
<evidence type="ECO:0000256" key="2">
    <source>
        <dbReference type="ARBA" id="ARBA00010735"/>
    </source>
</evidence>